<name>A0A2T1BYG6_9CYAN</name>
<dbReference type="Gene3D" id="1.10.1220.10">
    <property type="entry name" value="Met repressor-like"/>
    <property type="match status" value="1"/>
</dbReference>
<organism evidence="1 2">
    <name type="scientific">Merismopedia glauca CCAP 1448/3</name>
    <dbReference type="NCBI Taxonomy" id="1296344"/>
    <lineage>
        <taxon>Bacteria</taxon>
        <taxon>Bacillati</taxon>
        <taxon>Cyanobacteriota</taxon>
        <taxon>Cyanophyceae</taxon>
        <taxon>Synechococcales</taxon>
        <taxon>Merismopediaceae</taxon>
        <taxon>Merismopedia</taxon>
    </lineage>
</organism>
<dbReference type="OrthoDB" id="490523at2"/>
<evidence type="ECO:0008006" key="3">
    <source>
        <dbReference type="Google" id="ProtNLM"/>
    </source>
</evidence>
<dbReference type="EMBL" id="PVWJ01000136">
    <property type="protein sequence ID" value="PSB01042.1"/>
    <property type="molecule type" value="Genomic_DNA"/>
</dbReference>
<keyword evidence="2" id="KW-1185">Reference proteome</keyword>
<comment type="caution">
    <text evidence="1">The sequence shown here is derived from an EMBL/GenBank/DDBJ whole genome shotgun (WGS) entry which is preliminary data.</text>
</comment>
<evidence type="ECO:0000313" key="1">
    <source>
        <dbReference type="EMBL" id="PSB01042.1"/>
    </source>
</evidence>
<dbReference type="RefSeq" id="WP_106290828.1">
    <property type="nucleotide sequence ID" value="NZ_CAWNTC010000170.1"/>
</dbReference>
<protein>
    <recommendedName>
        <fullName evidence="3">CopG family transcriptional regulator</fullName>
    </recommendedName>
</protein>
<accession>A0A2T1BYG6</accession>
<dbReference type="AlphaFoldDB" id="A0A2T1BYG6"/>
<proteinExistence type="predicted"/>
<gene>
    <name evidence="1" type="ORF">C7B64_20420</name>
</gene>
<dbReference type="Proteomes" id="UP000238762">
    <property type="component" value="Unassembled WGS sequence"/>
</dbReference>
<dbReference type="InterPro" id="IPR013321">
    <property type="entry name" value="Arc_rbn_hlx_hlx"/>
</dbReference>
<dbReference type="GO" id="GO:0006355">
    <property type="term" value="P:regulation of DNA-templated transcription"/>
    <property type="evidence" value="ECO:0007669"/>
    <property type="project" value="InterPro"/>
</dbReference>
<evidence type="ECO:0000313" key="2">
    <source>
        <dbReference type="Proteomes" id="UP000238762"/>
    </source>
</evidence>
<reference evidence="1 2" key="1">
    <citation type="submission" date="2018-02" db="EMBL/GenBank/DDBJ databases">
        <authorList>
            <person name="Cohen D.B."/>
            <person name="Kent A.D."/>
        </authorList>
    </citation>
    <scope>NUCLEOTIDE SEQUENCE [LARGE SCALE GENOMIC DNA]</scope>
    <source>
        <strain evidence="1 2">CCAP 1448/3</strain>
    </source>
</reference>
<reference evidence="1 2" key="2">
    <citation type="submission" date="2018-03" db="EMBL/GenBank/DDBJ databases">
        <title>The ancient ancestry and fast evolution of plastids.</title>
        <authorList>
            <person name="Moore K.R."/>
            <person name="Magnabosco C."/>
            <person name="Momper L."/>
            <person name="Gold D.A."/>
            <person name="Bosak T."/>
            <person name="Fournier G.P."/>
        </authorList>
    </citation>
    <scope>NUCLEOTIDE SEQUENCE [LARGE SCALE GENOMIC DNA]</scope>
    <source>
        <strain evidence="1 2">CCAP 1448/3</strain>
    </source>
</reference>
<sequence length="65" mass="7491">MGKKDSPKYELVRGHVPKSLARRFKLYCLEEEIDYSEGLEQILTFFFSDREGQEGSLAPSQQNPP</sequence>